<organism evidence="1 2">
    <name type="scientific">Rhodococcus erythropolis (strain PR4 / NBRC 100887)</name>
    <dbReference type="NCBI Taxonomy" id="234621"/>
    <lineage>
        <taxon>Bacteria</taxon>
        <taxon>Bacillati</taxon>
        <taxon>Actinomycetota</taxon>
        <taxon>Actinomycetes</taxon>
        <taxon>Mycobacteriales</taxon>
        <taxon>Nocardiaceae</taxon>
        <taxon>Rhodococcus</taxon>
        <taxon>Rhodococcus erythropolis group</taxon>
    </lineage>
</organism>
<proteinExistence type="predicted"/>
<evidence type="ECO:0000313" key="2">
    <source>
        <dbReference type="Proteomes" id="UP000002204"/>
    </source>
</evidence>
<dbReference type="PATRIC" id="fig|234621.6.peg.4507"/>
<gene>
    <name evidence="1" type="ordered locus">RER_39730</name>
</gene>
<dbReference type="Proteomes" id="UP000002204">
    <property type="component" value="Chromosome"/>
</dbReference>
<protein>
    <submittedName>
        <fullName evidence="1">Uncharacterized protein</fullName>
    </submittedName>
</protein>
<reference evidence="2" key="1">
    <citation type="submission" date="2005-03" db="EMBL/GenBank/DDBJ databases">
        <title>Comparison of the complete genome sequences of Rhodococcus erythropolis PR4 and Rhodococcus opacus B4.</title>
        <authorList>
            <person name="Takarada H."/>
            <person name="Sekine M."/>
            <person name="Hosoyama A."/>
            <person name="Yamada R."/>
            <person name="Fujisawa T."/>
            <person name="Omata S."/>
            <person name="Shimizu A."/>
            <person name="Tsukatani N."/>
            <person name="Tanikawa S."/>
            <person name="Fujita N."/>
            <person name="Harayama S."/>
        </authorList>
    </citation>
    <scope>NUCLEOTIDE SEQUENCE [LARGE SCALE GENOMIC DNA]</scope>
    <source>
        <strain evidence="2">PR4 / NBRC 100887</strain>
    </source>
</reference>
<dbReference type="HOGENOM" id="CLU_2809610_0_0_11"/>
<reference evidence="1 2" key="2">
    <citation type="journal article" date="2006" name="Environ. Microbiol.">
        <title>Sequence analysis of three plasmids harboured in Rhodococcus erythropolis strain PR4.</title>
        <authorList>
            <person name="Sekine M."/>
            <person name="Tanikawa S."/>
            <person name="Omata S."/>
            <person name="Saito M."/>
            <person name="Fujisawa T."/>
            <person name="Tsukatani N."/>
            <person name="Tajima T."/>
            <person name="Sekigawa T."/>
            <person name="Kosugi H."/>
            <person name="Matsuo Y."/>
            <person name="Nishiko R."/>
            <person name="Imamura K."/>
            <person name="Ito M."/>
            <person name="Narita H."/>
            <person name="Tago S."/>
            <person name="Fujita N."/>
            <person name="Harayama S."/>
        </authorList>
    </citation>
    <scope>NUCLEOTIDE SEQUENCE [LARGE SCALE GENOMIC DNA]</scope>
    <source>
        <strain evidence="2">PR4 / NBRC 100887</strain>
    </source>
</reference>
<dbReference type="EMBL" id="AP008957">
    <property type="protein sequence ID" value="BAH34681.1"/>
    <property type="molecule type" value="Genomic_DNA"/>
</dbReference>
<sequence>MAVNTFEGIPDPLDFPEFDHRGKFKSAKKWSEQHAMKRARLAEHNELRALAGLPPETYAQFYYDSKE</sequence>
<evidence type="ECO:0000313" key="1">
    <source>
        <dbReference type="EMBL" id="BAH34681.1"/>
    </source>
</evidence>
<dbReference type="AlphaFoldDB" id="C1A246"/>
<dbReference type="KEGG" id="rer:RER_39730"/>
<accession>C1A246</accession>
<name>C1A246_RHOE4</name>